<evidence type="ECO:0000256" key="2">
    <source>
        <dbReference type="ARBA" id="ARBA00007163"/>
    </source>
</evidence>
<evidence type="ECO:0000259" key="8">
    <source>
        <dbReference type="PROSITE" id="PS50217"/>
    </source>
</evidence>
<dbReference type="CDD" id="cd14702">
    <property type="entry name" value="bZIP_plant_GBF1"/>
    <property type="match status" value="1"/>
</dbReference>
<keyword evidence="5" id="KW-0804">Transcription</keyword>
<keyword evidence="3" id="KW-0805">Transcription regulation</keyword>
<evidence type="ECO:0000256" key="6">
    <source>
        <dbReference type="ARBA" id="ARBA00023242"/>
    </source>
</evidence>
<dbReference type="Pfam" id="PF00170">
    <property type="entry name" value="bZIP_1"/>
    <property type="match status" value="1"/>
</dbReference>
<evidence type="ECO:0000256" key="3">
    <source>
        <dbReference type="ARBA" id="ARBA00023015"/>
    </source>
</evidence>
<comment type="subcellular location">
    <subcellularLocation>
        <location evidence="1">Nucleus</location>
    </subcellularLocation>
</comment>
<feature type="domain" description="BZIP" evidence="8">
    <location>
        <begin position="171"/>
        <end position="225"/>
    </location>
</feature>
<evidence type="ECO:0000256" key="4">
    <source>
        <dbReference type="ARBA" id="ARBA00023125"/>
    </source>
</evidence>
<feature type="compositionally biased region" description="Polar residues" evidence="7">
    <location>
        <begin position="121"/>
        <end position="132"/>
    </location>
</feature>
<dbReference type="PANTHER" id="PTHR46408">
    <property type="entry name" value="BASIC LEUCINE ZIPPER 63"/>
    <property type="match status" value="1"/>
</dbReference>
<dbReference type="InterPro" id="IPR004827">
    <property type="entry name" value="bZIP"/>
</dbReference>
<accession>A0AAD2DLA9</accession>
<comment type="similarity">
    <text evidence="2">Belongs to the bZIP family.</text>
</comment>
<dbReference type="PANTHER" id="PTHR46408:SF8">
    <property type="entry name" value="BASIC LEUCINE ZIPPER 9"/>
    <property type="match status" value="1"/>
</dbReference>
<evidence type="ECO:0000313" key="9">
    <source>
        <dbReference type="EMBL" id="CAI9755561.1"/>
    </source>
</evidence>
<reference evidence="9" key="1">
    <citation type="submission" date="2023-05" db="EMBL/GenBank/DDBJ databases">
        <authorList>
            <person name="Huff M."/>
        </authorList>
    </citation>
    <scope>NUCLEOTIDE SEQUENCE</scope>
</reference>
<evidence type="ECO:0000256" key="1">
    <source>
        <dbReference type="ARBA" id="ARBA00004123"/>
    </source>
</evidence>
<feature type="region of interest" description="Disordered" evidence="7">
    <location>
        <begin position="121"/>
        <end position="192"/>
    </location>
</feature>
<dbReference type="Gene3D" id="1.20.5.170">
    <property type="match status" value="1"/>
</dbReference>
<gene>
    <name evidence="9" type="ORF">FPE_LOCUS2992</name>
</gene>
<keyword evidence="6" id="KW-0539">Nucleus</keyword>
<feature type="compositionally biased region" description="Basic and acidic residues" evidence="7">
    <location>
        <begin position="162"/>
        <end position="173"/>
    </location>
</feature>
<proteinExistence type="inferred from homology"/>
<dbReference type="GO" id="GO:0003700">
    <property type="term" value="F:DNA-binding transcription factor activity"/>
    <property type="evidence" value="ECO:0007669"/>
    <property type="project" value="InterPro"/>
</dbReference>
<dbReference type="SUPFAM" id="SSF57959">
    <property type="entry name" value="Leucine zipper domain"/>
    <property type="match status" value="1"/>
</dbReference>
<evidence type="ECO:0000256" key="7">
    <source>
        <dbReference type="SAM" id="MobiDB-lite"/>
    </source>
</evidence>
<organism evidence="9 10">
    <name type="scientific">Fraxinus pennsylvanica</name>
    <dbReference type="NCBI Taxonomy" id="56036"/>
    <lineage>
        <taxon>Eukaryota</taxon>
        <taxon>Viridiplantae</taxon>
        <taxon>Streptophyta</taxon>
        <taxon>Embryophyta</taxon>
        <taxon>Tracheophyta</taxon>
        <taxon>Spermatophyta</taxon>
        <taxon>Magnoliopsida</taxon>
        <taxon>eudicotyledons</taxon>
        <taxon>Gunneridae</taxon>
        <taxon>Pentapetalae</taxon>
        <taxon>asterids</taxon>
        <taxon>lamiids</taxon>
        <taxon>Lamiales</taxon>
        <taxon>Oleaceae</taxon>
        <taxon>Oleeae</taxon>
        <taxon>Fraxinus</taxon>
    </lineage>
</organism>
<dbReference type="EMBL" id="OU503037">
    <property type="protein sequence ID" value="CAI9755561.1"/>
    <property type="molecule type" value="Genomic_DNA"/>
</dbReference>
<dbReference type="Proteomes" id="UP000834106">
    <property type="component" value="Chromosome 2"/>
</dbReference>
<keyword evidence="10" id="KW-1185">Reference proteome</keyword>
<name>A0AAD2DLA9_9LAMI</name>
<dbReference type="AlphaFoldDB" id="A0AAD2DLA9"/>
<dbReference type="GO" id="GO:0003677">
    <property type="term" value="F:DNA binding"/>
    <property type="evidence" value="ECO:0007669"/>
    <property type="project" value="UniProtKB-KW"/>
</dbReference>
<dbReference type="InterPro" id="IPR046347">
    <property type="entry name" value="bZIP_sf"/>
</dbReference>
<evidence type="ECO:0000313" key="10">
    <source>
        <dbReference type="Proteomes" id="UP000834106"/>
    </source>
</evidence>
<dbReference type="PROSITE" id="PS50217">
    <property type="entry name" value="BZIP"/>
    <property type="match status" value="1"/>
</dbReference>
<dbReference type="InterPro" id="IPR045314">
    <property type="entry name" value="bZIP_plant_GBF1"/>
</dbReference>
<evidence type="ECO:0000256" key="5">
    <source>
        <dbReference type="ARBA" id="ARBA00023163"/>
    </source>
</evidence>
<protein>
    <recommendedName>
        <fullName evidence="8">BZIP domain-containing protein</fullName>
    </recommendedName>
</protein>
<dbReference type="SMART" id="SM00338">
    <property type="entry name" value="BRLZ"/>
    <property type="match status" value="1"/>
</dbReference>
<keyword evidence="4" id="KW-0238">DNA-binding</keyword>
<sequence>MNSNRKTPVKNTSVFGCGDMKRSPSEMFLHELFASEYEKKIQQKAEIFCGSDDDFFNVDDAGFFFPFKNQETPLSSCSSFADNQYLPGNFTAEQPNISTTMDSLSSISGVRNLTRFQQIHDSINSPSSATKSNGRDNLPAGASRGSSQDQSDEDDLEFEAGSCEHSKDHVDMKRNRRKILNRESARRSRKRKQAYLAELNREVEKLNVEHDTFSTQLAYATQKFKDAATNNRVLKSDVEALRAKVKLAEDMVARGSLTSSLSHLLQNYLDTPQTFMNSNMIRMDNVSPTITYDNTLYPGLTSSAIGHENAETFNGSASNAVLSDAVSEYGIGEQQTGMLGVKSDICSPGIIFLQPLTGKPPMVLTHHVERAIDKGTFPDMLDPAVTDWPFEEALSFA</sequence>
<dbReference type="GO" id="GO:0005634">
    <property type="term" value="C:nucleus"/>
    <property type="evidence" value="ECO:0007669"/>
    <property type="project" value="UniProtKB-SubCell"/>
</dbReference>